<evidence type="ECO:0000256" key="1">
    <source>
        <dbReference type="SAM" id="Phobius"/>
    </source>
</evidence>
<keyword evidence="1" id="KW-1133">Transmembrane helix</keyword>
<sequence length="221" mass="24827">MECVVQVRVEAVDRNGKAIVRRSIPVSFRPRRSCFKNATVLDVKKAVRGILGVPVKDQGLRGPLPSDDVLRDDARLVEHRVVPGVISQAHSNVSAGELFTTVNVSTARTRLQLSSEVSSSSDVLVLTTRHPLREYILSDGFFYTRIKNPCFRLVVILVFLLAGLAATCALGYWLWNVGKLSLPKPKVWLNIEKRIIKFMLLEDLDTDIPPEIREKLEKLEL</sequence>
<dbReference type="CDD" id="cd17039">
    <property type="entry name" value="Ubl_ubiquitin_like"/>
    <property type="match status" value="1"/>
</dbReference>
<accession>A0A5B8MES9</accession>
<dbReference type="Proteomes" id="UP000316726">
    <property type="component" value="Chromosome 2"/>
</dbReference>
<proteinExistence type="predicted"/>
<evidence type="ECO:0000313" key="2">
    <source>
        <dbReference type="EMBL" id="QDZ18897.1"/>
    </source>
</evidence>
<evidence type="ECO:0000313" key="3">
    <source>
        <dbReference type="Proteomes" id="UP000316726"/>
    </source>
</evidence>
<keyword evidence="1" id="KW-0812">Transmembrane</keyword>
<feature type="transmembrane region" description="Helical" evidence="1">
    <location>
        <begin position="153"/>
        <end position="175"/>
    </location>
</feature>
<dbReference type="AlphaFoldDB" id="A0A5B8MES9"/>
<evidence type="ECO:0008006" key="4">
    <source>
        <dbReference type="Google" id="ProtNLM"/>
    </source>
</evidence>
<keyword evidence="3" id="KW-1185">Reference proteome</keyword>
<reference evidence="2 3" key="1">
    <citation type="submission" date="2018-07" db="EMBL/GenBank/DDBJ databases">
        <title>The complete nuclear genome of the prasinophyte Chloropicon primus (CCMP1205).</title>
        <authorList>
            <person name="Pombert J.-F."/>
            <person name="Otis C."/>
            <person name="Turmel M."/>
            <person name="Lemieux C."/>
        </authorList>
    </citation>
    <scope>NUCLEOTIDE SEQUENCE [LARGE SCALE GENOMIC DNA]</scope>
    <source>
        <strain evidence="2 3">CCMP1205</strain>
    </source>
</reference>
<organism evidence="2 3">
    <name type="scientific">Chloropicon primus</name>
    <dbReference type="NCBI Taxonomy" id="1764295"/>
    <lineage>
        <taxon>Eukaryota</taxon>
        <taxon>Viridiplantae</taxon>
        <taxon>Chlorophyta</taxon>
        <taxon>Chloropicophyceae</taxon>
        <taxon>Chloropicales</taxon>
        <taxon>Chloropicaceae</taxon>
        <taxon>Chloropicon</taxon>
    </lineage>
</organism>
<name>A0A5B8MES9_9CHLO</name>
<dbReference type="EMBL" id="CP031035">
    <property type="protein sequence ID" value="QDZ18897.1"/>
    <property type="molecule type" value="Genomic_DNA"/>
</dbReference>
<gene>
    <name evidence="2" type="ORF">A3770_02p14150</name>
</gene>
<protein>
    <recommendedName>
        <fullName evidence="4">Ubiquitin-like domain-containing protein</fullName>
    </recommendedName>
</protein>
<keyword evidence="1" id="KW-0472">Membrane</keyword>